<feature type="region of interest" description="Disordered" evidence="1">
    <location>
        <begin position="88"/>
        <end position="111"/>
    </location>
</feature>
<evidence type="ECO:0000256" key="1">
    <source>
        <dbReference type="SAM" id="MobiDB-lite"/>
    </source>
</evidence>
<protein>
    <submittedName>
        <fullName evidence="2">Uncharacterized protein</fullName>
    </submittedName>
</protein>
<dbReference type="EMBL" id="KV428070">
    <property type="protein sequence ID" value="KZT38082.1"/>
    <property type="molecule type" value="Genomic_DNA"/>
</dbReference>
<dbReference type="Proteomes" id="UP000076798">
    <property type="component" value="Unassembled WGS sequence"/>
</dbReference>
<reference evidence="2 3" key="1">
    <citation type="journal article" date="2016" name="Mol. Biol. Evol.">
        <title>Comparative Genomics of Early-Diverging Mushroom-Forming Fungi Provides Insights into the Origins of Lignocellulose Decay Capabilities.</title>
        <authorList>
            <person name="Nagy L.G."/>
            <person name="Riley R."/>
            <person name="Tritt A."/>
            <person name="Adam C."/>
            <person name="Daum C."/>
            <person name="Floudas D."/>
            <person name="Sun H."/>
            <person name="Yadav J.S."/>
            <person name="Pangilinan J."/>
            <person name="Larsson K.H."/>
            <person name="Matsuura K."/>
            <person name="Barry K."/>
            <person name="Labutti K."/>
            <person name="Kuo R."/>
            <person name="Ohm R.A."/>
            <person name="Bhattacharya S.S."/>
            <person name="Shirouzu T."/>
            <person name="Yoshinaga Y."/>
            <person name="Martin F.M."/>
            <person name="Grigoriev I.V."/>
            <person name="Hibbett D.S."/>
        </authorList>
    </citation>
    <scope>NUCLEOTIDE SEQUENCE [LARGE SCALE GENOMIC DNA]</scope>
    <source>
        <strain evidence="2 3">HHB10207 ss-3</strain>
    </source>
</reference>
<proteinExistence type="predicted"/>
<accession>A0A166D339</accession>
<sequence length="111" mass="12764">MRPFGCTILSILTQLNTTRPQNGVKLSLRRNGHDGFRWTGNDGIIRLLGTYIKFWWLPESEEMRIYELRKLERTLYPALPFVYLAPASASSSSLHASLHVTRSSSLKRNRT</sequence>
<evidence type="ECO:0000313" key="3">
    <source>
        <dbReference type="Proteomes" id="UP000076798"/>
    </source>
</evidence>
<feature type="compositionally biased region" description="Low complexity" evidence="1">
    <location>
        <begin position="88"/>
        <end position="99"/>
    </location>
</feature>
<gene>
    <name evidence="2" type="ORF">SISSUDRAFT_784178</name>
</gene>
<dbReference type="AlphaFoldDB" id="A0A166D339"/>
<keyword evidence="3" id="KW-1185">Reference proteome</keyword>
<organism evidence="2 3">
    <name type="scientific">Sistotremastrum suecicum HHB10207 ss-3</name>
    <dbReference type="NCBI Taxonomy" id="1314776"/>
    <lineage>
        <taxon>Eukaryota</taxon>
        <taxon>Fungi</taxon>
        <taxon>Dikarya</taxon>
        <taxon>Basidiomycota</taxon>
        <taxon>Agaricomycotina</taxon>
        <taxon>Agaricomycetes</taxon>
        <taxon>Sistotremastrales</taxon>
        <taxon>Sistotremastraceae</taxon>
        <taxon>Sistotremastrum</taxon>
    </lineage>
</organism>
<evidence type="ECO:0000313" key="2">
    <source>
        <dbReference type="EMBL" id="KZT38082.1"/>
    </source>
</evidence>
<name>A0A166D339_9AGAM</name>